<dbReference type="Proteomes" id="UP000663852">
    <property type="component" value="Unassembled WGS sequence"/>
</dbReference>
<dbReference type="OrthoDB" id="10044106at2759"/>
<feature type="coiled-coil region" evidence="1">
    <location>
        <begin position="187"/>
        <end position="230"/>
    </location>
</feature>
<feature type="coiled-coil region" evidence="1">
    <location>
        <begin position="257"/>
        <end position="284"/>
    </location>
</feature>
<comment type="caution">
    <text evidence="2">The sequence shown here is derived from an EMBL/GenBank/DDBJ whole genome shotgun (WGS) entry which is preliminary data.</text>
</comment>
<evidence type="ECO:0000256" key="1">
    <source>
        <dbReference type="SAM" id="Coils"/>
    </source>
</evidence>
<evidence type="ECO:0000313" key="2">
    <source>
        <dbReference type="EMBL" id="CAF0788551.1"/>
    </source>
</evidence>
<name>A0A813RR19_ADIRI</name>
<proteinExistence type="predicted"/>
<keyword evidence="1" id="KW-0175">Coiled coil</keyword>
<reference evidence="2" key="1">
    <citation type="submission" date="2021-02" db="EMBL/GenBank/DDBJ databases">
        <authorList>
            <person name="Nowell W R."/>
        </authorList>
    </citation>
    <scope>NUCLEOTIDE SEQUENCE</scope>
</reference>
<dbReference type="AlphaFoldDB" id="A0A813RR19"/>
<organism evidence="2 3">
    <name type="scientific">Adineta ricciae</name>
    <name type="common">Rotifer</name>
    <dbReference type="NCBI Taxonomy" id="249248"/>
    <lineage>
        <taxon>Eukaryota</taxon>
        <taxon>Metazoa</taxon>
        <taxon>Spiralia</taxon>
        <taxon>Gnathifera</taxon>
        <taxon>Rotifera</taxon>
        <taxon>Eurotatoria</taxon>
        <taxon>Bdelloidea</taxon>
        <taxon>Adinetida</taxon>
        <taxon>Adinetidae</taxon>
        <taxon>Adineta</taxon>
    </lineage>
</organism>
<accession>A0A813RR19</accession>
<sequence>MYAANDDEDWVYLHQTPPVHTISRGRVNLTERRRANSSSSSSITSCSSQSNRSVSLSSICSTELEQAQNDDHTINNNVLPTSINNQLDHSALEQENSLLESTNIEETVLFLRHEQATQTSSDTVEVQTQSSQTLPFTHSIVYNSKPQRRCSTGVLTQRTDFRRANPPRRSSQRFDSNDTFISYQSTMKRISKELDRTNQRLNEVQDIPIENIEEKLTKQLEDKLQNLVNQQLAWHDYERNTFVRQIRELRQVLNMTQQNLTNKIYRLTKENDRLQERIKSLEHRTEKKHPQVLVKDNTKCGNTSGSTLDRFVSNVFKQTISIATNTSMNFSGFFEHLSASVTNLVDSRYEYMNISKEVLGRASTAEKVQISLRQSVESLSSSFRKARSTYSSWRKLHVQHREPYPWGWPCRYDEHRCYSKFESSMNKIRSMKNWMIKMFRA</sequence>
<dbReference type="EMBL" id="CAJNOJ010000011">
    <property type="protein sequence ID" value="CAF0788551.1"/>
    <property type="molecule type" value="Genomic_DNA"/>
</dbReference>
<gene>
    <name evidence="2" type="ORF">EDS130_LOCUS4222</name>
</gene>
<evidence type="ECO:0000313" key="3">
    <source>
        <dbReference type="Proteomes" id="UP000663852"/>
    </source>
</evidence>
<protein>
    <submittedName>
        <fullName evidence="2">Uncharacterized protein</fullName>
    </submittedName>
</protein>